<dbReference type="Pfam" id="PF18962">
    <property type="entry name" value="Por_Secre_tail"/>
    <property type="match status" value="1"/>
</dbReference>
<dbReference type="GO" id="GO:0016715">
    <property type="term" value="F:oxidoreductase activity, acting on paired donors, with incorporation or reduction of molecular oxygen, reduced ascorbate as one donor, and incorporation of one atom of oxygen"/>
    <property type="evidence" value="ECO:0007669"/>
    <property type="project" value="InterPro"/>
</dbReference>
<evidence type="ECO:0000313" key="5">
    <source>
        <dbReference type="EMBL" id="PJR03853.1"/>
    </source>
</evidence>
<feature type="signal peptide" evidence="3">
    <location>
        <begin position="1"/>
        <end position="20"/>
    </location>
</feature>
<dbReference type="Proteomes" id="UP000231960">
    <property type="component" value="Unassembled WGS sequence"/>
</dbReference>
<evidence type="ECO:0000256" key="1">
    <source>
        <dbReference type="ARBA" id="ARBA00022729"/>
    </source>
</evidence>
<dbReference type="SMART" id="SM01290">
    <property type="entry name" value="N-glycanase_N"/>
    <property type="match status" value="1"/>
</dbReference>
<protein>
    <recommendedName>
        <fullName evidence="4">Peptide-N-glycosidase F N-terminal domain-containing protein</fullName>
    </recommendedName>
</protein>
<dbReference type="SUPFAM" id="SSF49742">
    <property type="entry name" value="PHM/PNGase F"/>
    <property type="match status" value="1"/>
</dbReference>
<comment type="caution">
    <text evidence="5">The sequence shown here is derived from an EMBL/GenBank/DDBJ whole genome shotgun (WGS) entry which is preliminary data.</text>
</comment>
<dbReference type="Gene3D" id="2.60.120.230">
    <property type="match status" value="1"/>
</dbReference>
<reference evidence="5 6" key="1">
    <citation type="submission" date="2017-06" db="EMBL/GenBank/DDBJ databases">
        <title>Description of Avrilella dinanensis gen. nov. sp. nov.</title>
        <authorList>
            <person name="Leyer C."/>
            <person name="Sassi M."/>
            <person name="Minet J."/>
            <person name="Kayal S."/>
            <person name="Cattoir V."/>
        </authorList>
    </citation>
    <scope>NUCLEOTIDE SEQUENCE [LARGE SCALE GENOMIC DNA]</scope>
    <source>
        <strain evidence="5 6">UR159</strain>
    </source>
</reference>
<organism evidence="5 6">
    <name type="scientific">Avrilella dinanensis</name>
    <dbReference type="NCBI Taxonomy" id="2008672"/>
    <lineage>
        <taxon>Bacteria</taxon>
        <taxon>Pseudomonadati</taxon>
        <taxon>Bacteroidota</taxon>
        <taxon>Flavobacteriia</taxon>
        <taxon>Flavobacteriales</taxon>
        <taxon>Flavobacteriaceae</taxon>
        <taxon>Avrilella</taxon>
    </lineage>
</organism>
<evidence type="ECO:0000313" key="6">
    <source>
        <dbReference type="Proteomes" id="UP000231960"/>
    </source>
</evidence>
<dbReference type="NCBIfam" id="TIGR04183">
    <property type="entry name" value="Por_Secre_tail"/>
    <property type="match status" value="1"/>
</dbReference>
<dbReference type="RefSeq" id="WP_100677420.1">
    <property type="nucleotide sequence ID" value="NZ_NIPO01000001.1"/>
</dbReference>
<dbReference type="AlphaFoldDB" id="A0A2M9R522"/>
<dbReference type="EMBL" id="NIPO01000001">
    <property type="protein sequence ID" value="PJR03853.1"/>
    <property type="molecule type" value="Genomic_DNA"/>
</dbReference>
<dbReference type="OrthoDB" id="626993at2"/>
<feature type="domain" description="Peptide-N-glycosidase F N-terminal" evidence="4">
    <location>
        <begin position="24"/>
        <end position="174"/>
    </location>
</feature>
<accession>A0A2M9R522</accession>
<dbReference type="InterPro" id="IPR015197">
    <property type="entry name" value="PngaseF_C"/>
</dbReference>
<gene>
    <name evidence="5" type="ORF">CDL10_04435</name>
</gene>
<dbReference type="InterPro" id="IPR015196">
    <property type="entry name" value="PngaseF_N"/>
</dbReference>
<dbReference type="InterPro" id="IPR014784">
    <property type="entry name" value="Cu2_ascorb_mOase-like_C"/>
</dbReference>
<evidence type="ECO:0000256" key="2">
    <source>
        <dbReference type="ARBA" id="ARBA00023157"/>
    </source>
</evidence>
<keyword evidence="1 3" id="KW-0732">Signal</keyword>
<name>A0A2M9R522_9FLAO</name>
<dbReference type="InterPro" id="IPR026444">
    <property type="entry name" value="Secre_tail"/>
</dbReference>
<proteinExistence type="predicted"/>
<feature type="chain" id="PRO_5014889950" description="Peptide-N-glycosidase F N-terminal domain-containing protein" evidence="3">
    <location>
        <begin position="21"/>
        <end position="443"/>
    </location>
</feature>
<keyword evidence="2" id="KW-1015">Disulfide bond</keyword>
<keyword evidence="6" id="KW-1185">Reference proteome</keyword>
<dbReference type="Pfam" id="PF09113">
    <property type="entry name" value="N-glycanase_C"/>
    <property type="match status" value="1"/>
</dbReference>
<dbReference type="InterPro" id="IPR008977">
    <property type="entry name" value="PHM/PNGase_F_dom_sf"/>
</dbReference>
<evidence type="ECO:0000256" key="3">
    <source>
        <dbReference type="SAM" id="SignalP"/>
    </source>
</evidence>
<dbReference type="Pfam" id="PF09112">
    <property type="entry name" value="N-glycanase_N"/>
    <property type="match status" value="1"/>
</dbReference>
<evidence type="ECO:0000259" key="4">
    <source>
        <dbReference type="SMART" id="SM01290"/>
    </source>
</evidence>
<sequence>MRRITLTLLTGLVLTFSGHAQDYTTTVFDEVVFYDGYADTYTEPAPPEGIIRMSNSRYAAKLSETQLDGIQDTFSIDVTIGALCDNYDRQGGVFLALVPAGEDIDSENKQVMEVGRFITPFMDKNVMPDVVPYHYELSHLAGLFQDEVIRDNYDIWVEFFLFGVPYAANTEIDGCEGRSDVFRGTIVLNSSVDEDNPASNYIPKPLWSRLQMNKTNNSDEWGTAVRLVNFSNEEELTDAHVQLITSAHGANSGGEEYIRRQHYVYFNGEQVLTYRPGGESCEPFRQYNTQPNGIYSLYPRTDADWAQWNNWCPGDVIPNRFIELGDVPAGEHQFKLTVPTGQFPNDNDEIVLSAFIYSADHTPLDNEYFQITDYVIYPNPASDRVQIESSEAVKLVRVFNLAGQKVLENSGSQINIENLSSGSYLMELNFENGVKTTEKLIKQ</sequence>